<comment type="caution">
    <text evidence="2">The sequence shown here is derived from an EMBL/GenBank/DDBJ whole genome shotgun (WGS) entry which is preliminary data.</text>
</comment>
<dbReference type="EMBL" id="BMQM01000016">
    <property type="protein sequence ID" value="GGR61595.1"/>
    <property type="molecule type" value="Genomic_DNA"/>
</dbReference>
<keyword evidence="1" id="KW-0233">DNA recombination</keyword>
<sequence length="558" mass="63149">MTTMPSRSTAVLAPPKRAPAAWLDEAYAEWLDAASSKHPERLNRAQTPSTLDNYCRALRLLSYGAGHRGNLAATPAALLQLPPEEIGKHVERGASLEAAEKGKALPSSDSIRNMKSYARAVARCFTATREDNFQSGHFLVQQRKAGKQRPRMRYKQWPESLRHELETYQVWLAKPTLPPEQKKYRPDPLAERSIVALRSHLGQFVKWRLEGGRPCAHLIDLISEHELSDFFEAHLGVNDNTEETLGGYAGAGQTALMLAGVVRYLVATEQYDPITDEPTPHTAFQHQRRSASEREARFEACNRLRKSFYAQGRDIVKQGKRSGKHVKRADAPKWTPLDLRQIRDVAFHTPARRTAKRGTLAPTIRTTFNRKRSATMFGISSETPLRIRTLTLLRWQHLTKLTDGRWRITASGSILKVKFRHDEPNTYEFTYSTEVSAYIDEYRDFLASWFGPDFERDLPSVFPVLIRKSTSLKAGQGSEQTLAKGMVQLAAEVRKERFSPHDSRYIVATYCIRTLGAPGILLAAKLLGDKPETVLKHYVEELADDAPELVSYFKSLRK</sequence>
<proteinExistence type="predicted"/>
<reference evidence="3" key="1">
    <citation type="journal article" date="2019" name="Int. J. Syst. Evol. Microbiol.">
        <title>The Global Catalogue of Microorganisms (GCM) 10K type strain sequencing project: providing services to taxonomists for standard genome sequencing and annotation.</title>
        <authorList>
            <consortium name="The Broad Institute Genomics Platform"/>
            <consortium name="The Broad Institute Genome Sequencing Center for Infectious Disease"/>
            <person name="Wu L."/>
            <person name="Ma J."/>
        </authorList>
    </citation>
    <scope>NUCLEOTIDE SEQUENCE [LARGE SCALE GENOMIC DNA]</scope>
    <source>
        <strain evidence="3">JCM 31404</strain>
    </source>
</reference>
<evidence type="ECO:0008006" key="4">
    <source>
        <dbReference type="Google" id="ProtNLM"/>
    </source>
</evidence>
<accession>A0ABQ2RVS2</accession>
<organism evidence="2 3">
    <name type="scientific">Deinococcus seoulensis</name>
    <dbReference type="NCBI Taxonomy" id="1837379"/>
    <lineage>
        <taxon>Bacteria</taxon>
        <taxon>Thermotogati</taxon>
        <taxon>Deinococcota</taxon>
        <taxon>Deinococci</taxon>
        <taxon>Deinococcales</taxon>
        <taxon>Deinococcaceae</taxon>
        <taxon>Deinococcus</taxon>
    </lineage>
</organism>
<name>A0ABQ2RVS2_9DEIO</name>
<dbReference type="RefSeq" id="WP_189065268.1">
    <property type="nucleotide sequence ID" value="NZ_BMQM01000016.1"/>
</dbReference>
<protein>
    <recommendedName>
        <fullName evidence="4">Site-specific integrase</fullName>
    </recommendedName>
</protein>
<dbReference type="InterPro" id="IPR013762">
    <property type="entry name" value="Integrase-like_cat_sf"/>
</dbReference>
<dbReference type="InterPro" id="IPR011010">
    <property type="entry name" value="DNA_brk_join_enz"/>
</dbReference>
<evidence type="ECO:0000313" key="3">
    <source>
        <dbReference type="Proteomes" id="UP000634308"/>
    </source>
</evidence>
<evidence type="ECO:0000256" key="1">
    <source>
        <dbReference type="ARBA" id="ARBA00023172"/>
    </source>
</evidence>
<dbReference type="Proteomes" id="UP000634308">
    <property type="component" value="Unassembled WGS sequence"/>
</dbReference>
<dbReference type="Gene3D" id="1.10.443.10">
    <property type="entry name" value="Intergrase catalytic core"/>
    <property type="match status" value="1"/>
</dbReference>
<gene>
    <name evidence="2" type="ORF">GCM10008959_24370</name>
</gene>
<keyword evidence="3" id="KW-1185">Reference proteome</keyword>
<dbReference type="SUPFAM" id="SSF56349">
    <property type="entry name" value="DNA breaking-rejoining enzymes"/>
    <property type="match status" value="1"/>
</dbReference>
<evidence type="ECO:0000313" key="2">
    <source>
        <dbReference type="EMBL" id="GGR61595.1"/>
    </source>
</evidence>